<reference evidence="2 3" key="1">
    <citation type="submission" date="2017-09" db="EMBL/GenBank/DDBJ databases">
        <title>Bacterial strain isolated from the female urinary microbiota.</title>
        <authorList>
            <person name="Thomas-White K."/>
            <person name="Kumar N."/>
            <person name="Forster S."/>
            <person name="Putonti C."/>
            <person name="Lawley T."/>
            <person name="Wolfe A.J."/>
        </authorList>
    </citation>
    <scope>NUCLEOTIDE SEQUENCE [LARGE SCALE GENOMIC DNA]</scope>
    <source>
        <strain evidence="2 3">UMB1301</strain>
    </source>
</reference>
<dbReference type="AlphaFoldDB" id="A0A2N6VIX1"/>
<evidence type="ECO:0000313" key="3">
    <source>
        <dbReference type="Proteomes" id="UP000235598"/>
    </source>
</evidence>
<protein>
    <submittedName>
        <fullName evidence="2">Murein biosynthesis integral membrane protein MurJ</fullName>
    </submittedName>
</protein>
<keyword evidence="1" id="KW-1133">Transmembrane helix</keyword>
<feature type="transmembrane region" description="Helical" evidence="1">
    <location>
        <begin position="7"/>
        <end position="27"/>
    </location>
</feature>
<comment type="caution">
    <text evidence="2">The sequence shown here is derived from an EMBL/GenBank/DDBJ whole genome shotgun (WGS) entry which is preliminary data.</text>
</comment>
<name>A0A2N6VIX1_9MICO</name>
<feature type="non-terminal residue" evidence="2">
    <location>
        <position position="1"/>
    </location>
</feature>
<gene>
    <name evidence="2" type="ORF">CJ199_14085</name>
</gene>
<feature type="transmembrane region" description="Helical" evidence="1">
    <location>
        <begin position="68"/>
        <end position="90"/>
    </location>
</feature>
<keyword evidence="1" id="KW-0812">Transmembrane</keyword>
<evidence type="ECO:0000313" key="2">
    <source>
        <dbReference type="EMBL" id="PMD04090.1"/>
    </source>
</evidence>
<evidence type="ECO:0000256" key="1">
    <source>
        <dbReference type="SAM" id="Phobius"/>
    </source>
</evidence>
<feature type="transmembrane region" description="Helical" evidence="1">
    <location>
        <begin position="33"/>
        <end position="56"/>
    </location>
</feature>
<sequence>EDAKTPFWINLPQVVLTSIGVILSALFLPRHLIVAGIGLSMSTGYTIAMLLSFILLHKKIGNLGGKRIVYAHLKFTVAAALSGVIGAFLLSRL</sequence>
<dbReference type="EMBL" id="PNHK01000377">
    <property type="protein sequence ID" value="PMD04090.1"/>
    <property type="molecule type" value="Genomic_DNA"/>
</dbReference>
<keyword evidence="1" id="KW-0472">Membrane</keyword>
<proteinExistence type="predicted"/>
<dbReference type="Proteomes" id="UP000235598">
    <property type="component" value="Unassembled WGS sequence"/>
</dbReference>
<feature type="non-terminal residue" evidence="2">
    <location>
        <position position="93"/>
    </location>
</feature>
<organism evidence="2 3">
    <name type="scientific">Brevibacterium paucivorans</name>
    <dbReference type="NCBI Taxonomy" id="170994"/>
    <lineage>
        <taxon>Bacteria</taxon>
        <taxon>Bacillati</taxon>
        <taxon>Actinomycetota</taxon>
        <taxon>Actinomycetes</taxon>
        <taxon>Micrococcales</taxon>
        <taxon>Brevibacteriaceae</taxon>
        <taxon>Brevibacterium</taxon>
    </lineage>
</organism>
<accession>A0A2N6VIX1</accession>